<sequence>ATINAIKSAVRRAMSSAKSREIPLEETIRKVLQSELKLIFPAHFFQDSAGGTSSSLIAFKQIVAPMESKMVSQNNIPSASKDSSLDESMGLPNSSIRPFLPPALSKSGISERLIYEISFLILPRAWTSYPGGGLIILRISIMRSIGRISSTHGMETICGISKNMHKKLILHGVSEVLRVSGVSVLYALWDPAIL</sequence>
<keyword evidence="2" id="KW-1185">Reference proteome</keyword>
<reference evidence="1" key="1">
    <citation type="submission" date="2022-08" db="EMBL/GenBank/DDBJ databases">
        <authorList>
            <person name="Kallberg Y."/>
            <person name="Tangrot J."/>
            <person name="Rosling A."/>
        </authorList>
    </citation>
    <scope>NUCLEOTIDE SEQUENCE</scope>
    <source>
        <strain evidence="1">Wild A</strain>
    </source>
</reference>
<organism evidence="1 2">
    <name type="scientific">Funneliformis geosporum</name>
    <dbReference type="NCBI Taxonomy" id="1117311"/>
    <lineage>
        <taxon>Eukaryota</taxon>
        <taxon>Fungi</taxon>
        <taxon>Fungi incertae sedis</taxon>
        <taxon>Mucoromycota</taxon>
        <taxon>Glomeromycotina</taxon>
        <taxon>Glomeromycetes</taxon>
        <taxon>Glomerales</taxon>
        <taxon>Glomeraceae</taxon>
        <taxon>Funneliformis</taxon>
    </lineage>
</organism>
<protein>
    <submittedName>
        <fullName evidence="1">3211_t:CDS:1</fullName>
    </submittedName>
</protein>
<feature type="non-terminal residue" evidence="1">
    <location>
        <position position="194"/>
    </location>
</feature>
<accession>A0A9W4T2S6</accession>
<dbReference type="AlphaFoldDB" id="A0A9W4T2S6"/>
<proteinExistence type="predicted"/>
<dbReference type="Proteomes" id="UP001153678">
    <property type="component" value="Unassembled WGS sequence"/>
</dbReference>
<comment type="caution">
    <text evidence="1">The sequence shown here is derived from an EMBL/GenBank/DDBJ whole genome shotgun (WGS) entry which is preliminary data.</text>
</comment>
<dbReference type="EMBL" id="CAMKVN010008327">
    <property type="protein sequence ID" value="CAI2192412.1"/>
    <property type="molecule type" value="Genomic_DNA"/>
</dbReference>
<evidence type="ECO:0000313" key="2">
    <source>
        <dbReference type="Proteomes" id="UP001153678"/>
    </source>
</evidence>
<gene>
    <name evidence="1" type="ORF">FWILDA_LOCUS15565</name>
</gene>
<evidence type="ECO:0000313" key="1">
    <source>
        <dbReference type="EMBL" id="CAI2192412.1"/>
    </source>
</evidence>
<name>A0A9W4T2S6_9GLOM</name>